<accession>A0ACC1XQK3</accession>
<gene>
    <name evidence="1" type="ORF">OWV82_015791</name>
</gene>
<name>A0ACC1XQK3_MELAZ</name>
<reference evidence="1 2" key="1">
    <citation type="journal article" date="2023" name="Science">
        <title>Complex scaffold remodeling in plant triterpene biosynthesis.</title>
        <authorList>
            <person name="De La Pena R."/>
            <person name="Hodgson H."/>
            <person name="Liu J.C."/>
            <person name="Stephenson M.J."/>
            <person name="Martin A.C."/>
            <person name="Owen C."/>
            <person name="Harkess A."/>
            <person name="Leebens-Mack J."/>
            <person name="Jimenez L.E."/>
            <person name="Osbourn A."/>
            <person name="Sattely E.S."/>
        </authorList>
    </citation>
    <scope>NUCLEOTIDE SEQUENCE [LARGE SCALE GENOMIC DNA]</scope>
    <source>
        <strain evidence="2">cv. JPN11</strain>
        <tissue evidence="1">Leaf</tissue>
    </source>
</reference>
<dbReference type="EMBL" id="CM051401">
    <property type="protein sequence ID" value="KAJ4713737.1"/>
    <property type="molecule type" value="Genomic_DNA"/>
</dbReference>
<evidence type="ECO:0000313" key="2">
    <source>
        <dbReference type="Proteomes" id="UP001164539"/>
    </source>
</evidence>
<sequence length="457" mass="50393">MDASDDGRIRTGTMWSGTAHAFTAIVGSGILALPWSVAQLGWILGPFVLVSFAVITYYAALLLSDCYRFPDPITGTRNYTYMDAVRVILGPRKVVICGIMQYSILWGTMVGYTITTAMSVATLKRSTCYHDKGENAKCKVSGNLYMLLYGAFEVILSQCPNLEKITFLSIVAAVTSLVYSLVALVLSVAKFSSDLEFKGTLMVAKSSIDISSSTKIWHAFQALGNIAFAYNYSTLLLEVQDTLKSPPSENKVMKRVSLYAIGGTAVFYISLGCMGYAAYGNNVPGNILSGVYDLFWLVEIANLAVIIHLIGAYQVYAQPIFAMHEKCLASRWPASSFNTIHTIKFPCTNPNYTIDFTLSRLLLRTVFVIFTTIVAMIFPFFNAILGLLGSISFWPLAVYLPLSMHIEQAKIKRGSLRWIILQILGLFCLIVTLISAIGSIADILELLKHVKLFHIQL</sequence>
<organism evidence="1 2">
    <name type="scientific">Melia azedarach</name>
    <name type="common">Chinaberry tree</name>
    <dbReference type="NCBI Taxonomy" id="155640"/>
    <lineage>
        <taxon>Eukaryota</taxon>
        <taxon>Viridiplantae</taxon>
        <taxon>Streptophyta</taxon>
        <taxon>Embryophyta</taxon>
        <taxon>Tracheophyta</taxon>
        <taxon>Spermatophyta</taxon>
        <taxon>Magnoliopsida</taxon>
        <taxon>eudicotyledons</taxon>
        <taxon>Gunneridae</taxon>
        <taxon>Pentapetalae</taxon>
        <taxon>rosids</taxon>
        <taxon>malvids</taxon>
        <taxon>Sapindales</taxon>
        <taxon>Meliaceae</taxon>
        <taxon>Melia</taxon>
    </lineage>
</organism>
<keyword evidence="2" id="KW-1185">Reference proteome</keyword>
<comment type="caution">
    <text evidence="1">The sequence shown here is derived from an EMBL/GenBank/DDBJ whole genome shotgun (WGS) entry which is preliminary data.</text>
</comment>
<dbReference type="Proteomes" id="UP001164539">
    <property type="component" value="Chromosome 8"/>
</dbReference>
<evidence type="ECO:0000313" key="1">
    <source>
        <dbReference type="EMBL" id="KAJ4713737.1"/>
    </source>
</evidence>
<protein>
    <submittedName>
        <fullName evidence="1">Amino acid permease</fullName>
    </submittedName>
</protein>
<proteinExistence type="predicted"/>